<dbReference type="Pfam" id="PF11326">
    <property type="entry name" value="PANTS-like"/>
    <property type="match status" value="1"/>
</dbReference>
<sequence length="113" mass="13225">MSKLSQEDKDANEFFAEVEKDKKAHYEKCSAIDAFDAVFNCYRVKEQAKHYYRYGTKKDCEAKWDYFSVCFSTKLKSAEKADVNYAILKAHREATEEKKTGGPSSEDIWERRI</sequence>
<dbReference type="Proteomes" id="UP000717996">
    <property type="component" value="Unassembled WGS sequence"/>
</dbReference>
<dbReference type="EMBL" id="JAANIT010000033">
    <property type="protein sequence ID" value="KAG1553522.1"/>
    <property type="molecule type" value="Genomic_DNA"/>
</dbReference>
<dbReference type="OrthoDB" id="2017405at2759"/>
<feature type="region of interest" description="Disordered" evidence="1">
    <location>
        <begin position="94"/>
        <end position="113"/>
    </location>
</feature>
<accession>A0A9P6YP23</accession>
<evidence type="ECO:0000313" key="3">
    <source>
        <dbReference type="Proteomes" id="UP000717996"/>
    </source>
</evidence>
<comment type="caution">
    <text evidence="2">The sequence shown here is derived from an EMBL/GenBank/DDBJ whole genome shotgun (WGS) entry which is preliminary data.</text>
</comment>
<dbReference type="OMA" id="QMAMCLT"/>
<evidence type="ECO:0000256" key="1">
    <source>
        <dbReference type="SAM" id="MobiDB-lite"/>
    </source>
</evidence>
<protein>
    <recommendedName>
        <fullName evidence="4">Early meiotic induction protein 1</fullName>
    </recommendedName>
</protein>
<reference evidence="2" key="1">
    <citation type="journal article" date="2020" name="Microb. Genom.">
        <title>Genetic diversity of clinical and environmental Mucorales isolates obtained from an investigation of mucormycosis cases among solid organ transplant recipients.</title>
        <authorList>
            <person name="Nguyen M.H."/>
            <person name="Kaul D."/>
            <person name="Muto C."/>
            <person name="Cheng S.J."/>
            <person name="Richter R.A."/>
            <person name="Bruno V.M."/>
            <person name="Liu G."/>
            <person name="Beyhan S."/>
            <person name="Sundermann A.J."/>
            <person name="Mounaud S."/>
            <person name="Pasculle A.W."/>
            <person name="Nierman W.C."/>
            <person name="Driscoll E."/>
            <person name="Cumbie R."/>
            <person name="Clancy C.J."/>
            <person name="Dupont C.L."/>
        </authorList>
    </citation>
    <scope>NUCLEOTIDE SEQUENCE</scope>
    <source>
        <strain evidence="2">GL16</strain>
    </source>
</reference>
<evidence type="ECO:0000313" key="2">
    <source>
        <dbReference type="EMBL" id="KAG1553522.1"/>
    </source>
</evidence>
<proteinExistence type="predicted"/>
<dbReference type="InterPro" id="IPR021475">
    <property type="entry name" value="Pants/Emi1-like"/>
</dbReference>
<evidence type="ECO:0008006" key="4">
    <source>
        <dbReference type="Google" id="ProtNLM"/>
    </source>
</evidence>
<organism evidence="2 3">
    <name type="scientific">Rhizopus oryzae</name>
    <name type="common">Mucormycosis agent</name>
    <name type="synonym">Rhizopus arrhizus var. delemar</name>
    <dbReference type="NCBI Taxonomy" id="64495"/>
    <lineage>
        <taxon>Eukaryota</taxon>
        <taxon>Fungi</taxon>
        <taxon>Fungi incertae sedis</taxon>
        <taxon>Mucoromycota</taxon>
        <taxon>Mucoromycotina</taxon>
        <taxon>Mucoromycetes</taxon>
        <taxon>Mucorales</taxon>
        <taxon>Mucorineae</taxon>
        <taxon>Rhizopodaceae</taxon>
        <taxon>Rhizopus</taxon>
    </lineage>
</organism>
<name>A0A9P6YP23_RHIOR</name>
<dbReference type="PANTHER" id="PTHR28052:SF1">
    <property type="entry name" value="UPF0545 PROTEIN C22ORF39"/>
    <property type="match status" value="1"/>
</dbReference>
<dbReference type="AlphaFoldDB" id="A0A9P6YP23"/>
<dbReference type="PANTHER" id="PTHR28052">
    <property type="entry name" value="UPF0545 PROTEIN C22ORF39"/>
    <property type="match status" value="1"/>
</dbReference>
<gene>
    <name evidence="2" type="ORF">G6F51_000556</name>
</gene>